<evidence type="ECO:0000256" key="1">
    <source>
        <dbReference type="SAM" id="Coils"/>
    </source>
</evidence>
<keyword evidence="1" id="KW-0175">Coiled coil</keyword>
<evidence type="ECO:0000313" key="4">
    <source>
        <dbReference type="Proteomes" id="UP000319383"/>
    </source>
</evidence>
<feature type="compositionally biased region" description="Basic and acidic residues" evidence="2">
    <location>
        <begin position="19"/>
        <end position="32"/>
    </location>
</feature>
<feature type="compositionally biased region" description="Polar residues" evidence="2">
    <location>
        <begin position="1"/>
        <end position="16"/>
    </location>
</feature>
<sequence>MSEDVTSSSPPAQTPSDGDPQRLGEHRVDGPHALRSSASPSTIAAMAPAAASQAPAAVSEASVASSEAPAAESQSATVDVDQYAGQQVEANSAAEAASGVGLLREERTLLQASQIAERLRTQFSEMDRREQRLNGQLALLDQERRSVRLWVSQFEEEAEERDARLHQQEADCTERLQQCAKLEHELEQQRQELVRSQGELAAQRTEQTAELEREQTLLQNRVRFQEEHLKKARHELESHQEEFRREQQQAVQDRQRTAESLRIQRVQAVRFRELLDQREKSLVRERELIQKHRLASQDKNDADRERLLNERQAWDRDQETQQSELRRQQNMLKLHAENLEARRLRLDRLRAELEDTHRKTLEMRLSVEEAWAQLAQSTGPDVAKQRVDEAQAALAEHYKQSREDLIQHRQELERAQTQYQKQRDEFREERQALAEWVTERTAQLQQREQRAAEAEQTLESREQSWHLKQQQWNQEKAQAEAVIRDLLKQISDQECAETAPTVRAADPEG</sequence>
<gene>
    <name evidence="3" type="ORF">Mal52_24080</name>
</gene>
<protein>
    <submittedName>
        <fullName evidence="3">Uncharacterized protein</fullName>
    </submittedName>
</protein>
<organism evidence="3 4">
    <name type="scientific">Symmachiella dynata</name>
    <dbReference type="NCBI Taxonomy" id="2527995"/>
    <lineage>
        <taxon>Bacteria</taxon>
        <taxon>Pseudomonadati</taxon>
        <taxon>Planctomycetota</taxon>
        <taxon>Planctomycetia</taxon>
        <taxon>Planctomycetales</taxon>
        <taxon>Planctomycetaceae</taxon>
        <taxon>Symmachiella</taxon>
    </lineage>
</organism>
<name>A0A517ZN96_9PLAN</name>
<dbReference type="EMBL" id="CP036276">
    <property type="protein sequence ID" value="QDU43930.1"/>
    <property type="molecule type" value="Genomic_DNA"/>
</dbReference>
<evidence type="ECO:0000313" key="3">
    <source>
        <dbReference type="EMBL" id="QDU43930.1"/>
    </source>
</evidence>
<dbReference type="RefSeq" id="WP_145376205.1">
    <property type="nucleotide sequence ID" value="NZ_CP036276.1"/>
</dbReference>
<accession>A0A517ZN96</accession>
<proteinExistence type="predicted"/>
<dbReference type="KEGG" id="sdyn:Mal52_24080"/>
<feature type="coiled-coil region" evidence="1">
    <location>
        <begin position="322"/>
        <end position="359"/>
    </location>
</feature>
<feature type="coiled-coil region" evidence="1">
    <location>
        <begin position="151"/>
        <end position="256"/>
    </location>
</feature>
<reference evidence="3 4" key="1">
    <citation type="submission" date="2019-02" db="EMBL/GenBank/DDBJ databases">
        <title>Deep-cultivation of Planctomycetes and their phenomic and genomic characterization uncovers novel biology.</title>
        <authorList>
            <person name="Wiegand S."/>
            <person name="Jogler M."/>
            <person name="Boedeker C."/>
            <person name="Pinto D."/>
            <person name="Vollmers J."/>
            <person name="Rivas-Marin E."/>
            <person name="Kohn T."/>
            <person name="Peeters S.H."/>
            <person name="Heuer A."/>
            <person name="Rast P."/>
            <person name="Oberbeckmann S."/>
            <person name="Bunk B."/>
            <person name="Jeske O."/>
            <person name="Meyerdierks A."/>
            <person name="Storesund J.E."/>
            <person name="Kallscheuer N."/>
            <person name="Luecker S."/>
            <person name="Lage O.M."/>
            <person name="Pohl T."/>
            <person name="Merkel B.J."/>
            <person name="Hornburger P."/>
            <person name="Mueller R.-W."/>
            <person name="Bruemmer F."/>
            <person name="Labrenz M."/>
            <person name="Spormann A.M."/>
            <person name="Op den Camp H."/>
            <person name="Overmann J."/>
            <person name="Amann R."/>
            <person name="Jetten M.S.M."/>
            <person name="Mascher T."/>
            <person name="Medema M.H."/>
            <person name="Devos D.P."/>
            <person name="Kaster A.-K."/>
            <person name="Ovreas L."/>
            <person name="Rohde M."/>
            <person name="Galperin M.Y."/>
            <person name="Jogler C."/>
        </authorList>
    </citation>
    <scope>NUCLEOTIDE SEQUENCE [LARGE SCALE GENOMIC DNA]</scope>
    <source>
        <strain evidence="3 4">Mal52</strain>
    </source>
</reference>
<feature type="region of interest" description="Disordered" evidence="2">
    <location>
        <begin position="447"/>
        <end position="474"/>
    </location>
</feature>
<feature type="compositionally biased region" description="Low complexity" evidence="2">
    <location>
        <begin position="36"/>
        <end position="76"/>
    </location>
</feature>
<feature type="compositionally biased region" description="Basic and acidic residues" evidence="2">
    <location>
        <begin position="447"/>
        <end position="465"/>
    </location>
</feature>
<dbReference type="Proteomes" id="UP000319383">
    <property type="component" value="Chromosome"/>
</dbReference>
<keyword evidence="4" id="KW-1185">Reference proteome</keyword>
<evidence type="ECO:0000256" key="2">
    <source>
        <dbReference type="SAM" id="MobiDB-lite"/>
    </source>
</evidence>
<feature type="region of interest" description="Disordered" evidence="2">
    <location>
        <begin position="1"/>
        <end position="78"/>
    </location>
</feature>
<dbReference type="AlphaFoldDB" id="A0A517ZN96"/>